<dbReference type="AlphaFoldDB" id="A0A8D9E6P8"/>
<sequence>MAFMHSNGVQPTGFNQHQQVLDTVRNLSGIANNFVPEQTVLNTLYGVGVAPGVASVILNGLVQSNRLECYAPMPGMNQLCGCGGSCGGACGGSCGGGCCGCGRYYRIKIG</sequence>
<evidence type="ECO:0000313" key="1">
    <source>
        <dbReference type="EMBL" id="CAG6742753.1"/>
    </source>
</evidence>
<dbReference type="EMBL" id="HBUF01439074">
    <property type="protein sequence ID" value="CAG6742753.1"/>
    <property type="molecule type" value="Transcribed_RNA"/>
</dbReference>
<name>A0A8D9E6P8_9HEMI</name>
<proteinExistence type="predicted"/>
<accession>A0A8D9E6P8</accession>
<reference evidence="1" key="1">
    <citation type="submission" date="2021-05" db="EMBL/GenBank/DDBJ databases">
        <authorList>
            <person name="Alioto T."/>
            <person name="Alioto T."/>
            <person name="Gomez Garrido J."/>
        </authorList>
    </citation>
    <scope>NUCLEOTIDE SEQUENCE</scope>
</reference>
<organism evidence="1">
    <name type="scientific">Cacopsylla melanoneura</name>
    <dbReference type="NCBI Taxonomy" id="428564"/>
    <lineage>
        <taxon>Eukaryota</taxon>
        <taxon>Metazoa</taxon>
        <taxon>Ecdysozoa</taxon>
        <taxon>Arthropoda</taxon>
        <taxon>Hexapoda</taxon>
        <taxon>Insecta</taxon>
        <taxon>Pterygota</taxon>
        <taxon>Neoptera</taxon>
        <taxon>Paraneoptera</taxon>
        <taxon>Hemiptera</taxon>
        <taxon>Sternorrhyncha</taxon>
        <taxon>Psylloidea</taxon>
        <taxon>Psyllidae</taxon>
        <taxon>Psyllinae</taxon>
        <taxon>Cacopsylla</taxon>
    </lineage>
</organism>
<protein>
    <submittedName>
        <fullName evidence="1">Uncharacterized protein</fullName>
    </submittedName>
</protein>